<dbReference type="HOGENOM" id="CLU_1635951_0_0_1"/>
<evidence type="ECO:0000313" key="3">
    <source>
        <dbReference type="Proteomes" id="UP000000724"/>
    </source>
</evidence>
<dbReference type="Proteomes" id="UP000000724">
    <property type="component" value="Contig Pc00c12"/>
</dbReference>
<evidence type="ECO:0000313" key="2">
    <source>
        <dbReference type="EMBL" id="CAP81275.1"/>
    </source>
</evidence>
<proteinExistence type="predicted"/>
<evidence type="ECO:0000256" key="1">
    <source>
        <dbReference type="SAM" id="MobiDB-lite"/>
    </source>
</evidence>
<dbReference type="AlphaFoldDB" id="B6GZ18"/>
<name>B6GZ18_PENRW</name>
<dbReference type="BioCyc" id="PCHR:PC12G16480-MONOMER"/>
<dbReference type="VEuPathDB" id="FungiDB:PCH_Pc12g16480"/>
<feature type="compositionally biased region" description="Polar residues" evidence="1">
    <location>
        <begin position="22"/>
        <end position="40"/>
    </location>
</feature>
<organism evidence="2 3">
    <name type="scientific">Penicillium rubens (strain ATCC 28089 / DSM 1075 / NRRL 1951 / Wisconsin 54-1255)</name>
    <name type="common">Penicillium chrysogenum</name>
    <dbReference type="NCBI Taxonomy" id="500485"/>
    <lineage>
        <taxon>Eukaryota</taxon>
        <taxon>Fungi</taxon>
        <taxon>Dikarya</taxon>
        <taxon>Ascomycota</taxon>
        <taxon>Pezizomycotina</taxon>
        <taxon>Eurotiomycetes</taxon>
        <taxon>Eurotiomycetidae</taxon>
        <taxon>Eurotiales</taxon>
        <taxon>Aspergillaceae</taxon>
        <taxon>Penicillium</taxon>
        <taxon>Penicillium chrysogenum species complex</taxon>
    </lineage>
</organism>
<reference evidence="2 3" key="1">
    <citation type="journal article" date="2008" name="Nat. Biotechnol.">
        <title>Genome sequencing and analysis of the filamentous fungus Penicillium chrysogenum.</title>
        <authorList>
            <person name="van den Berg M.A."/>
            <person name="Albang R."/>
            <person name="Albermann K."/>
            <person name="Badger J.H."/>
            <person name="Daran J.-M."/>
            <person name="Driessen A.J.M."/>
            <person name="Garcia-Estrada C."/>
            <person name="Fedorova N.D."/>
            <person name="Harris D.M."/>
            <person name="Heijne W.H.M."/>
            <person name="Joardar V.S."/>
            <person name="Kiel J.A.K.W."/>
            <person name="Kovalchuk A."/>
            <person name="Martin J.F."/>
            <person name="Nierman W.C."/>
            <person name="Nijland J.G."/>
            <person name="Pronk J.T."/>
            <person name="Roubos J.A."/>
            <person name="van der Klei I.J."/>
            <person name="van Peij N.N.M.E."/>
            <person name="Veenhuis M."/>
            <person name="von Doehren H."/>
            <person name="Wagner C."/>
            <person name="Wortman J.R."/>
            <person name="Bovenberg R.A.L."/>
        </authorList>
    </citation>
    <scope>NUCLEOTIDE SEQUENCE [LARGE SCALE GENOMIC DNA]</scope>
    <source>
        <strain evidence="3">ATCC 28089 / DSM 1075 / NRRL 1951 / Wisconsin 54-1255</strain>
    </source>
</reference>
<keyword evidence="3" id="KW-1185">Reference proteome</keyword>
<accession>B6GZ18</accession>
<sequence>MGEEEGLERMSRQAASIPARSPVTTSELPPSARSQGSGYESQFAPALEIFQERRERELSAQSMDSGPKIANLPGLERMWSGKARWMRKHRYSGDYSEWCLGEKYTTKTHSVSNVCIWTLSINITESSDMELSNAGIGIGYHPRHHFVSIALIQERHLMVGDV</sequence>
<feature type="region of interest" description="Disordered" evidence="1">
    <location>
        <begin position="1"/>
        <end position="40"/>
    </location>
</feature>
<protein>
    <submittedName>
        <fullName evidence="2">Pc12g16480 protein</fullName>
    </submittedName>
</protein>
<dbReference type="EMBL" id="AM920427">
    <property type="protein sequence ID" value="CAP81275.1"/>
    <property type="molecule type" value="Genomic_DNA"/>
</dbReference>
<gene>
    <name evidence="2" type="ORF">Pc12g16480</name>
    <name evidence="2" type="ORF">PCH_Pc12g16480</name>
</gene>